<evidence type="ECO:0000259" key="9">
    <source>
        <dbReference type="PROSITE" id="PS51296"/>
    </source>
</evidence>
<dbReference type="SUPFAM" id="SSF55961">
    <property type="entry name" value="Bet v1-like"/>
    <property type="match status" value="1"/>
</dbReference>
<feature type="domain" description="Rieske" evidence="9">
    <location>
        <begin position="45"/>
        <end position="126"/>
    </location>
</feature>
<dbReference type="SUPFAM" id="SSF50022">
    <property type="entry name" value="ISP domain"/>
    <property type="match status" value="1"/>
</dbReference>
<keyword evidence="6" id="KW-0408">Iron</keyword>
<gene>
    <name evidence="10" type="ORF">GCM10011503_17390</name>
</gene>
<keyword evidence="2" id="KW-0001">2Fe-2S</keyword>
<dbReference type="InterPro" id="IPR017941">
    <property type="entry name" value="Rieske_2Fe-2S"/>
</dbReference>
<name>A0ABQ1JHS0_9PROT</name>
<dbReference type="PROSITE" id="PS00570">
    <property type="entry name" value="RING_HYDROXYL_ALPHA"/>
    <property type="match status" value="1"/>
</dbReference>
<dbReference type="InterPro" id="IPR001663">
    <property type="entry name" value="Rng_hydr_dOase-A"/>
</dbReference>
<evidence type="ECO:0000313" key="10">
    <source>
        <dbReference type="EMBL" id="GGB69278.1"/>
    </source>
</evidence>
<dbReference type="InterPro" id="IPR015881">
    <property type="entry name" value="ARHD_Rieske_2Fe_2S"/>
</dbReference>
<keyword evidence="8" id="KW-0520">NAD</keyword>
<dbReference type="Proteomes" id="UP000628854">
    <property type="component" value="Unassembled WGS sequence"/>
</dbReference>
<accession>A0ABQ1JHS0</accession>
<evidence type="ECO:0000256" key="1">
    <source>
        <dbReference type="ARBA" id="ARBA00008751"/>
    </source>
</evidence>
<evidence type="ECO:0000256" key="6">
    <source>
        <dbReference type="ARBA" id="ARBA00023004"/>
    </source>
</evidence>
<dbReference type="InterPro" id="IPR015879">
    <property type="entry name" value="Ring_hydroxy_dOase_asu_C_dom"/>
</dbReference>
<sequence length="431" mass="48480">MIKQTDTSKSPRYDELITDARVHSSLYTDEKVFEDELNRIFRMGWVFICHDSEIPTAGDFVRRNVGREPVFAIRSRDDEISVIVNRCAHRGNIICQEDKGNRKALVCQYHGWAYDTKGALVDVPYPGGFKGDFSCHGLERLPLVDSYQGFVFASFNENAPPLLDHLGRATELIDRAVEMSPVGRIRLSGGWVQHQLNCNWKMLPENDTDGYHVNFVHPSFAQAIRSNYDEAVLDDEESLKSLAKDWGNGHTELFFSPSYTRPLEWFGCAEDRHPAYTKAMLDAYGEQKGGRILRDGPPHAVIFPNLFLGEMNIVRFEPVAPGVCLHVHTPMYLEGVEDDVNRRILRQSEGALGPTAFLLADDCVIAERAQSALQGKGGWLDLSRGAEREVVEDDGVISSHLTDETPNRGFWRHYRRIMQPGSPTSDVGAVA</sequence>
<evidence type="ECO:0000256" key="8">
    <source>
        <dbReference type="ARBA" id="ARBA00023027"/>
    </source>
</evidence>
<keyword evidence="5" id="KW-0560">Oxidoreductase</keyword>
<comment type="caution">
    <text evidence="10">The sequence shown here is derived from an EMBL/GenBank/DDBJ whole genome shotgun (WGS) entry which is preliminary data.</text>
</comment>
<keyword evidence="11" id="KW-1185">Reference proteome</keyword>
<dbReference type="PRINTS" id="PR00090">
    <property type="entry name" value="RNGDIOXGNASE"/>
</dbReference>
<dbReference type="InterPro" id="IPR036922">
    <property type="entry name" value="Rieske_2Fe-2S_sf"/>
</dbReference>
<evidence type="ECO:0000256" key="4">
    <source>
        <dbReference type="ARBA" id="ARBA00022964"/>
    </source>
</evidence>
<evidence type="ECO:0000256" key="2">
    <source>
        <dbReference type="ARBA" id="ARBA00022714"/>
    </source>
</evidence>
<dbReference type="EMBL" id="BMKF01000002">
    <property type="protein sequence ID" value="GGB69278.1"/>
    <property type="molecule type" value="Genomic_DNA"/>
</dbReference>
<keyword evidence="4" id="KW-0223">Dioxygenase</keyword>
<dbReference type="PANTHER" id="PTHR43756:SF1">
    <property type="entry name" value="3-PHENYLPROPIONATE_CINNAMIC ACID DIOXYGENASE SUBUNIT ALPHA"/>
    <property type="match status" value="1"/>
</dbReference>
<evidence type="ECO:0000256" key="3">
    <source>
        <dbReference type="ARBA" id="ARBA00022723"/>
    </source>
</evidence>
<dbReference type="Gene3D" id="2.102.10.10">
    <property type="entry name" value="Rieske [2Fe-2S] iron-sulphur domain"/>
    <property type="match status" value="1"/>
</dbReference>
<protein>
    <submittedName>
        <fullName evidence="10">Ring-hydroxylating oxygenase subunit alpha</fullName>
    </submittedName>
</protein>
<evidence type="ECO:0000313" key="11">
    <source>
        <dbReference type="Proteomes" id="UP000628854"/>
    </source>
</evidence>
<reference evidence="11" key="1">
    <citation type="journal article" date="2019" name="Int. J. Syst. Evol. Microbiol.">
        <title>The Global Catalogue of Microorganisms (GCM) 10K type strain sequencing project: providing services to taxonomists for standard genome sequencing and annotation.</title>
        <authorList>
            <consortium name="The Broad Institute Genomics Platform"/>
            <consortium name="The Broad Institute Genome Sequencing Center for Infectious Disease"/>
            <person name="Wu L."/>
            <person name="Ma J."/>
        </authorList>
    </citation>
    <scope>NUCLEOTIDE SEQUENCE [LARGE SCALE GENOMIC DNA]</scope>
    <source>
        <strain evidence="11">CGMCC 1.15928</strain>
    </source>
</reference>
<evidence type="ECO:0000256" key="5">
    <source>
        <dbReference type="ARBA" id="ARBA00023002"/>
    </source>
</evidence>
<keyword evidence="7" id="KW-0411">Iron-sulfur</keyword>
<proteinExistence type="inferred from homology"/>
<dbReference type="Pfam" id="PF00848">
    <property type="entry name" value="Ring_hydroxyl_A"/>
    <property type="match status" value="1"/>
</dbReference>
<dbReference type="PANTHER" id="PTHR43756">
    <property type="entry name" value="CHOLINE MONOOXYGENASE, CHLOROPLASTIC"/>
    <property type="match status" value="1"/>
</dbReference>
<dbReference type="PROSITE" id="PS51296">
    <property type="entry name" value="RIESKE"/>
    <property type="match status" value="1"/>
</dbReference>
<dbReference type="Gene3D" id="3.90.380.10">
    <property type="entry name" value="Naphthalene 1,2-dioxygenase Alpha Subunit, Chain A, domain 1"/>
    <property type="match status" value="1"/>
</dbReference>
<dbReference type="RefSeq" id="WP_084392902.1">
    <property type="nucleotide sequence ID" value="NZ_BMKF01000002.1"/>
</dbReference>
<organism evidence="10 11">
    <name type="scientific">Henriciella pelagia</name>
    <dbReference type="NCBI Taxonomy" id="1977912"/>
    <lineage>
        <taxon>Bacteria</taxon>
        <taxon>Pseudomonadati</taxon>
        <taxon>Pseudomonadota</taxon>
        <taxon>Alphaproteobacteria</taxon>
        <taxon>Hyphomonadales</taxon>
        <taxon>Hyphomonadaceae</taxon>
        <taxon>Henriciella</taxon>
    </lineage>
</organism>
<evidence type="ECO:0000256" key="7">
    <source>
        <dbReference type="ARBA" id="ARBA00023014"/>
    </source>
</evidence>
<comment type="similarity">
    <text evidence="1">Belongs to the bacterial ring-hydroxylating dioxygenase alpha subunit family.</text>
</comment>
<dbReference type="Pfam" id="PF00355">
    <property type="entry name" value="Rieske"/>
    <property type="match status" value="1"/>
</dbReference>
<keyword evidence="3" id="KW-0479">Metal-binding</keyword>